<dbReference type="SMART" id="SM00368">
    <property type="entry name" value="LRR_RI"/>
    <property type="match status" value="2"/>
</dbReference>
<dbReference type="Proteomes" id="UP000261500">
    <property type="component" value="Unplaced"/>
</dbReference>
<dbReference type="Gene3D" id="3.80.10.10">
    <property type="entry name" value="Ribonuclease Inhibitor"/>
    <property type="match status" value="1"/>
</dbReference>
<proteinExistence type="predicted"/>
<organism evidence="4 5">
    <name type="scientific">Poecilia latipinna</name>
    <name type="common">sailfin molly</name>
    <dbReference type="NCBI Taxonomy" id="48699"/>
    <lineage>
        <taxon>Eukaryota</taxon>
        <taxon>Metazoa</taxon>
        <taxon>Chordata</taxon>
        <taxon>Craniata</taxon>
        <taxon>Vertebrata</taxon>
        <taxon>Euteleostomi</taxon>
        <taxon>Actinopterygii</taxon>
        <taxon>Neopterygii</taxon>
        <taxon>Teleostei</taxon>
        <taxon>Neoteleostei</taxon>
        <taxon>Acanthomorphata</taxon>
        <taxon>Ovalentaria</taxon>
        <taxon>Atherinomorphae</taxon>
        <taxon>Cyprinodontiformes</taxon>
        <taxon>Poeciliidae</taxon>
        <taxon>Poeciliinae</taxon>
        <taxon>Poecilia</taxon>
    </lineage>
</organism>
<dbReference type="Ensembl" id="ENSPLAT00000022410.1">
    <property type="protein sequence ID" value="ENSPLAP00000014187.1"/>
    <property type="gene ID" value="ENSPLAG00000017798.1"/>
</dbReference>
<keyword evidence="2" id="KW-0677">Repeat</keyword>
<evidence type="ECO:0000313" key="5">
    <source>
        <dbReference type="Proteomes" id="UP000261500"/>
    </source>
</evidence>
<evidence type="ECO:0000256" key="1">
    <source>
        <dbReference type="ARBA" id="ARBA00022614"/>
    </source>
</evidence>
<evidence type="ECO:0000313" key="4">
    <source>
        <dbReference type="Ensembl" id="ENSPLAP00000014187.1"/>
    </source>
</evidence>
<dbReference type="Pfam" id="PF13516">
    <property type="entry name" value="LRR_6"/>
    <property type="match status" value="1"/>
</dbReference>
<evidence type="ECO:0000256" key="3">
    <source>
        <dbReference type="SAM" id="SignalP"/>
    </source>
</evidence>
<feature type="chain" id="PRO_5017451552" evidence="3">
    <location>
        <begin position="20"/>
        <end position="92"/>
    </location>
</feature>
<keyword evidence="1" id="KW-0433">Leucine-rich repeat</keyword>
<feature type="signal peptide" evidence="3">
    <location>
        <begin position="1"/>
        <end position="19"/>
    </location>
</feature>
<sequence length="92" mass="10034">WSSLCILLISAHASYSVLRLSSCSLSEVSCASLASALKSNPSHLTELNLNYNKRLKDAGVKELCGFLQSPDCKIQKLRCKLISLHISVNTLV</sequence>
<evidence type="ECO:0000256" key="2">
    <source>
        <dbReference type="ARBA" id="ARBA00022737"/>
    </source>
</evidence>
<protein>
    <submittedName>
        <fullName evidence="4">Uncharacterized protein</fullName>
    </submittedName>
</protein>
<dbReference type="AlphaFoldDB" id="A0A3B3UNB5"/>
<keyword evidence="5" id="KW-1185">Reference proteome</keyword>
<name>A0A3B3UNB5_9TELE</name>
<reference evidence="4" key="2">
    <citation type="submission" date="2025-09" db="UniProtKB">
        <authorList>
            <consortium name="Ensembl"/>
        </authorList>
    </citation>
    <scope>IDENTIFICATION</scope>
</reference>
<dbReference type="SUPFAM" id="SSF52047">
    <property type="entry name" value="RNI-like"/>
    <property type="match status" value="1"/>
</dbReference>
<dbReference type="InterPro" id="IPR001611">
    <property type="entry name" value="Leu-rich_rpt"/>
</dbReference>
<reference evidence="4" key="1">
    <citation type="submission" date="2025-08" db="UniProtKB">
        <authorList>
            <consortium name="Ensembl"/>
        </authorList>
    </citation>
    <scope>IDENTIFICATION</scope>
</reference>
<dbReference type="GeneTree" id="ENSGT01150000287156"/>
<dbReference type="InterPro" id="IPR032675">
    <property type="entry name" value="LRR_dom_sf"/>
</dbReference>
<accession>A0A3B3UNB5</accession>
<dbReference type="STRING" id="48699.ENSPLAP00000014187"/>
<dbReference type="PANTHER" id="PTHR24106">
    <property type="entry name" value="NACHT, LRR AND CARD DOMAINS-CONTAINING"/>
    <property type="match status" value="1"/>
</dbReference>
<keyword evidence="3" id="KW-0732">Signal</keyword>
<dbReference type="InterPro" id="IPR051261">
    <property type="entry name" value="NLR"/>
</dbReference>